<evidence type="ECO:0000313" key="9">
    <source>
        <dbReference type="EMBL" id="SHE34585.1"/>
    </source>
</evidence>
<accession>A0A1M4SQZ1</accession>
<evidence type="ECO:0000256" key="3">
    <source>
        <dbReference type="ARBA" id="ARBA00022448"/>
    </source>
</evidence>
<name>A0A1M4SQZ1_9FIRM</name>
<keyword evidence="4 7" id="KW-0812">Transmembrane</keyword>
<evidence type="ECO:0000256" key="2">
    <source>
        <dbReference type="ARBA" id="ARBA00006175"/>
    </source>
</evidence>
<organism evidence="9 10">
    <name type="scientific">Alkalibacter saccharofermentans DSM 14828</name>
    <dbReference type="NCBI Taxonomy" id="1120975"/>
    <lineage>
        <taxon>Bacteria</taxon>
        <taxon>Bacillati</taxon>
        <taxon>Bacillota</taxon>
        <taxon>Clostridia</taxon>
        <taxon>Eubacteriales</taxon>
        <taxon>Eubacteriaceae</taxon>
        <taxon>Alkalibacter</taxon>
    </lineage>
</organism>
<dbReference type="PROSITE" id="PS00221">
    <property type="entry name" value="MIP"/>
    <property type="match status" value="1"/>
</dbReference>
<feature type="transmembrane region" description="Helical" evidence="8">
    <location>
        <begin position="232"/>
        <end position="252"/>
    </location>
</feature>
<dbReference type="NCBIfam" id="TIGR00861">
    <property type="entry name" value="MIP"/>
    <property type="match status" value="1"/>
</dbReference>
<protein>
    <submittedName>
        <fullName evidence="9">Glycerol uptake facilitator protein</fullName>
    </submittedName>
</protein>
<feature type="transmembrane region" description="Helical" evidence="8">
    <location>
        <begin position="146"/>
        <end position="165"/>
    </location>
</feature>
<dbReference type="Proteomes" id="UP000184251">
    <property type="component" value="Unassembled WGS sequence"/>
</dbReference>
<dbReference type="SUPFAM" id="SSF81338">
    <property type="entry name" value="Aquaporin-like"/>
    <property type="match status" value="1"/>
</dbReference>
<keyword evidence="10" id="KW-1185">Reference proteome</keyword>
<dbReference type="Pfam" id="PF00230">
    <property type="entry name" value="MIP"/>
    <property type="match status" value="1"/>
</dbReference>
<dbReference type="OrthoDB" id="9807293at2"/>
<dbReference type="InterPro" id="IPR023271">
    <property type="entry name" value="Aquaporin-like"/>
</dbReference>
<dbReference type="Gene3D" id="1.20.1080.10">
    <property type="entry name" value="Glycerol uptake facilitator protein"/>
    <property type="match status" value="1"/>
</dbReference>
<proteinExistence type="inferred from homology"/>
<dbReference type="GO" id="GO:0005886">
    <property type="term" value="C:plasma membrane"/>
    <property type="evidence" value="ECO:0007669"/>
    <property type="project" value="TreeGrafter"/>
</dbReference>
<dbReference type="AlphaFoldDB" id="A0A1M4SQZ1"/>
<keyword evidence="6 8" id="KW-0472">Membrane</keyword>
<feature type="transmembrane region" description="Helical" evidence="8">
    <location>
        <begin position="177"/>
        <end position="196"/>
    </location>
</feature>
<evidence type="ECO:0000313" key="10">
    <source>
        <dbReference type="Proteomes" id="UP000184251"/>
    </source>
</evidence>
<sequence>MKKILLGELLAEFIGTLILIFIGAGCVAGLVLTGASYTQWEISIIWGLGVTMAIYITGAVSGTHINPAVTIALAVFRGFSWNKVVPYILAQIAGAFTGAALVYNMYRGAFIVFEQEMGNVRGSLESLQTAGIFSTYPQSYVGNGQAFFIEVVITAFLLMVILAVTDNKNPNAPNGKYAPFAGVLIGLTIAIIGASFGPLTGFAMNPARDLGPKLFTALAGWGSIGLPGPNNYFWVPIVGPITGALIGGFIYCNAIRINIPGLVIKDEEKLFRKH</sequence>
<dbReference type="InterPro" id="IPR000425">
    <property type="entry name" value="MIP"/>
</dbReference>
<dbReference type="CDD" id="cd00333">
    <property type="entry name" value="MIP"/>
    <property type="match status" value="1"/>
</dbReference>
<gene>
    <name evidence="9" type="ORF">SAMN02746064_00345</name>
</gene>
<dbReference type="PANTHER" id="PTHR43829:SF9">
    <property type="entry name" value="AQUAPORIN-9"/>
    <property type="match status" value="1"/>
</dbReference>
<dbReference type="GO" id="GO:0015254">
    <property type="term" value="F:glycerol channel activity"/>
    <property type="evidence" value="ECO:0007669"/>
    <property type="project" value="TreeGrafter"/>
</dbReference>
<feature type="transmembrane region" description="Helical" evidence="8">
    <location>
        <begin position="84"/>
        <end position="106"/>
    </location>
</feature>
<comment type="subcellular location">
    <subcellularLocation>
        <location evidence="1">Membrane</location>
        <topology evidence="1">Multi-pass membrane protein</topology>
    </subcellularLocation>
</comment>
<evidence type="ECO:0000256" key="8">
    <source>
        <dbReference type="SAM" id="Phobius"/>
    </source>
</evidence>
<dbReference type="InterPro" id="IPR022357">
    <property type="entry name" value="MIP_CS"/>
</dbReference>
<reference evidence="9 10" key="1">
    <citation type="submission" date="2016-11" db="EMBL/GenBank/DDBJ databases">
        <authorList>
            <person name="Jaros S."/>
            <person name="Januszkiewicz K."/>
            <person name="Wedrychowicz H."/>
        </authorList>
    </citation>
    <scope>NUCLEOTIDE SEQUENCE [LARGE SCALE GENOMIC DNA]</scope>
    <source>
        <strain evidence="9 10">DSM 14828</strain>
    </source>
</reference>
<evidence type="ECO:0000256" key="4">
    <source>
        <dbReference type="ARBA" id="ARBA00022692"/>
    </source>
</evidence>
<evidence type="ECO:0000256" key="6">
    <source>
        <dbReference type="ARBA" id="ARBA00023136"/>
    </source>
</evidence>
<dbReference type="EMBL" id="FQTU01000001">
    <property type="protein sequence ID" value="SHE34585.1"/>
    <property type="molecule type" value="Genomic_DNA"/>
</dbReference>
<feature type="transmembrane region" description="Helical" evidence="8">
    <location>
        <begin position="44"/>
        <end position="63"/>
    </location>
</feature>
<comment type="similarity">
    <text evidence="2 7">Belongs to the MIP/aquaporin (TC 1.A.8) family.</text>
</comment>
<dbReference type="RefSeq" id="WP_073269327.1">
    <property type="nucleotide sequence ID" value="NZ_FQTU01000001.1"/>
</dbReference>
<dbReference type="STRING" id="1120975.SAMN02746064_00345"/>
<keyword evidence="5 8" id="KW-1133">Transmembrane helix</keyword>
<keyword evidence="3 7" id="KW-0813">Transport</keyword>
<dbReference type="InterPro" id="IPR050363">
    <property type="entry name" value="MIP/Aquaporin"/>
</dbReference>
<evidence type="ECO:0000256" key="1">
    <source>
        <dbReference type="ARBA" id="ARBA00004141"/>
    </source>
</evidence>
<dbReference type="PANTHER" id="PTHR43829">
    <property type="entry name" value="AQUAPORIN OR AQUAGLYCEROPORIN RELATED"/>
    <property type="match status" value="1"/>
</dbReference>
<evidence type="ECO:0000256" key="5">
    <source>
        <dbReference type="ARBA" id="ARBA00022989"/>
    </source>
</evidence>
<dbReference type="PRINTS" id="PR00783">
    <property type="entry name" value="MINTRINSICP"/>
</dbReference>
<feature type="transmembrane region" description="Helical" evidence="8">
    <location>
        <begin position="9"/>
        <end position="32"/>
    </location>
</feature>
<dbReference type="PROSITE" id="PS51257">
    <property type="entry name" value="PROKAR_LIPOPROTEIN"/>
    <property type="match status" value="1"/>
</dbReference>
<evidence type="ECO:0000256" key="7">
    <source>
        <dbReference type="RuleBase" id="RU000477"/>
    </source>
</evidence>